<dbReference type="Pfam" id="PF00925">
    <property type="entry name" value="GTP_cyclohydro2"/>
    <property type="match status" value="1"/>
</dbReference>
<sequence length="99" mass="10544">MECLTGDAVRCASRLRLSAAGSVEVVDDKCAGSQFYLSGRGAHRIRLQQDPRLPPAGLRGADTVGGQTSTGFGADRRYDLCVPMLEHLGVAALRLMTKP</sequence>
<dbReference type="InterPro" id="IPR036144">
    <property type="entry name" value="RibA-like_sf"/>
</dbReference>
<organism evidence="3">
    <name type="scientific">Billgrantia gudaonensis</name>
    <dbReference type="NCBI Taxonomy" id="376427"/>
    <lineage>
        <taxon>Bacteria</taxon>
        <taxon>Pseudomonadati</taxon>
        <taxon>Pseudomonadota</taxon>
        <taxon>Gammaproteobacteria</taxon>
        <taxon>Oceanospirillales</taxon>
        <taxon>Halomonadaceae</taxon>
        <taxon>Billgrantia</taxon>
    </lineage>
</organism>
<reference evidence="3" key="1">
    <citation type="submission" date="2018-12" db="EMBL/GenBank/DDBJ databases">
        <authorList>
            <person name="Jadhav K."/>
            <person name="Kushwaha B."/>
            <person name="Jadhav I."/>
        </authorList>
    </citation>
    <scope>NUCLEOTIDE SEQUENCE [LARGE SCALE GENOMIC DNA]</scope>
    <source>
        <strain evidence="3">SBS 10</strain>
    </source>
</reference>
<feature type="domain" description="GTP cyclohydrolase II" evidence="2">
    <location>
        <begin position="2"/>
        <end position="98"/>
    </location>
</feature>
<evidence type="ECO:0000259" key="2">
    <source>
        <dbReference type="Pfam" id="PF00925"/>
    </source>
</evidence>
<evidence type="ECO:0000256" key="1">
    <source>
        <dbReference type="SAM" id="MobiDB-lite"/>
    </source>
</evidence>
<evidence type="ECO:0000313" key="3">
    <source>
        <dbReference type="EMBL" id="RUA22958.1"/>
    </source>
</evidence>
<dbReference type="GO" id="GO:0009231">
    <property type="term" value="P:riboflavin biosynthetic process"/>
    <property type="evidence" value="ECO:0007669"/>
    <property type="project" value="UniProtKB-UniPathway"/>
</dbReference>
<dbReference type="EMBL" id="RXHI01000006">
    <property type="protein sequence ID" value="RUA22958.1"/>
    <property type="molecule type" value="Genomic_DNA"/>
</dbReference>
<dbReference type="AlphaFoldDB" id="A0A432JK47"/>
<comment type="caution">
    <text evidence="3">The sequence shown here is derived from an EMBL/GenBank/DDBJ whole genome shotgun (WGS) entry which is preliminary data.</text>
</comment>
<name>A0A432JK47_9GAMM</name>
<dbReference type="SUPFAM" id="SSF142695">
    <property type="entry name" value="RibA-like"/>
    <property type="match status" value="1"/>
</dbReference>
<feature type="region of interest" description="Disordered" evidence="1">
    <location>
        <begin position="48"/>
        <end position="67"/>
    </location>
</feature>
<protein>
    <recommendedName>
        <fullName evidence="2">GTP cyclohydrolase II domain-containing protein</fullName>
    </recommendedName>
</protein>
<dbReference type="UniPathway" id="UPA00275"/>
<proteinExistence type="predicted"/>
<accession>A0A432JK47</accession>
<gene>
    <name evidence="3" type="ORF">DSL92_02760</name>
</gene>
<dbReference type="InterPro" id="IPR032677">
    <property type="entry name" value="GTP_cyclohydro_II"/>
</dbReference>